<dbReference type="Proteomes" id="UP000472270">
    <property type="component" value="Unassembled WGS sequence"/>
</dbReference>
<dbReference type="Pfam" id="PF00620">
    <property type="entry name" value="RhoGAP"/>
    <property type="match status" value="1"/>
</dbReference>
<dbReference type="PANTHER" id="PTHR14166">
    <property type="entry name" value="SLIT-ROBO RHO GTPASE ACTIVATING PROTEIN"/>
    <property type="match status" value="1"/>
</dbReference>
<evidence type="ECO:0000259" key="7">
    <source>
        <dbReference type="PROSITE" id="PS51741"/>
    </source>
</evidence>
<evidence type="ECO:0000313" key="8">
    <source>
        <dbReference type="Ensembl" id="ENSSRHP00000071281.1"/>
    </source>
</evidence>
<dbReference type="SMART" id="SM00055">
    <property type="entry name" value="FCH"/>
    <property type="match status" value="1"/>
</dbReference>
<evidence type="ECO:0000256" key="5">
    <source>
        <dbReference type="SAM" id="MobiDB-lite"/>
    </source>
</evidence>
<dbReference type="InterPro" id="IPR000198">
    <property type="entry name" value="RhoGAP_dom"/>
</dbReference>
<feature type="compositionally biased region" description="Pro residues" evidence="5">
    <location>
        <begin position="817"/>
        <end position="829"/>
    </location>
</feature>
<keyword evidence="9" id="KW-1185">Reference proteome</keyword>
<feature type="domain" description="Rho-GAP" evidence="6">
    <location>
        <begin position="419"/>
        <end position="599"/>
    </location>
</feature>
<feature type="compositionally biased region" description="Low complexity" evidence="5">
    <location>
        <begin position="802"/>
        <end position="816"/>
    </location>
</feature>
<dbReference type="GO" id="GO:0005096">
    <property type="term" value="F:GTPase activator activity"/>
    <property type="evidence" value="ECO:0007669"/>
    <property type="project" value="UniProtKB-KW"/>
</dbReference>
<dbReference type="SUPFAM" id="SSF103657">
    <property type="entry name" value="BAR/IMD domain-like"/>
    <property type="match status" value="1"/>
</dbReference>
<evidence type="ECO:0008006" key="10">
    <source>
        <dbReference type="Google" id="ProtNLM"/>
    </source>
</evidence>
<proteinExistence type="predicted"/>
<dbReference type="FunFam" id="1.20.1270.60:FF:000006">
    <property type="entry name" value="SLIT-ROBO Rho GTPase-activating protein 1 isoform 2"/>
    <property type="match status" value="1"/>
</dbReference>
<feature type="compositionally biased region" description="Low complexity" evidence="5">
    <location>
        <begin position="759"/>
        <end position="783"/>
    </location>
</feature>
<dbReference type="GO" id="GO:0007165">
    <property type="term" value="P:signal transduction"/>
    <property type="evidence" value="ECO:0007669"/>
    <property type="project" value="InterPro"/>
</dbReference>
<accession>A0A673L2P1</accession>
<dbReference type="InterPro" id="IPR001060">
    <property type="entry name" value="FCH_dom"/>
</dbReference>
<feature type="compositionally biased region" description="Polar residues" evidence="5">
    <location>
        <begin position="739"/>
        <end position="754"/>
    </location>
</feature>
<dbReference type="Gene3D" id="2.30.30.40">
    <property type="entry name" value="SH3 Domains"/>
    <property type="match status" value="1"/>
</dbReference>
<evidence type="ECO:0000256" key="1">
    <source>
        <dbReference type="ARBA" id="ARBA00022443"/>
    </source>
</evidence>
<feature type="region of interest" description="Disordered" evidence="5">
    <location>
        <begin position="735"/>
        <end position="835"/>
    </location>
</feature>
<gene>
    <name evidence="8" type="primary">srgap2</name>
</gene>
<dbReference type="InterPro" id="IPR008936">
    <property type="entry name" value="Rho_GTPase_activation_prot"/>
</dbReference>
<keyword evidence="1" id="KW-0728">SH3 domain</keyword>
<dbReference type="FunFam" id="1.10.555.10:FF:000010">
    <property type="entry name" value="SLIT-ROBO Rho GTPase-activating protein 1 isoform 2"/>
    <property type="match status" value="1"/>
</dbReference>
<dbReference type="PROSITE" id="PS50238">
    <property type="entry name" value="RHOGAP"/>
    <property type="match status" value="1"/>
</dbReference>
<evidence type="ECO:0000313" key="9">
    <source>
        <dbReference type="Proteomes" id="UP000472270"/>
    </source>
</evidence>
<dbReference type="Ensembl" id="ENSSRHT00000073226.1">
    <property type="protein sequence ID" value="ENSSRHP00000071281.1"/>
    <property type="gene ID" value="ENSSRHG00000034978.1"/>
</dbReference>
<dbReference type="InterPro" id="IPR031160">
    <property type="entry name" value="F_BAR_dom"/>
</dbReference>
<sequence length="835" mass="94441">ELRVQLLQDLQDFFRKKAEIEMDYSRNLEKLAERFLAKTRYTKDPQFKKEQNVLSPVNCWNLLLAQVKRESRDHATLSDLYLNNIIPRFAQVSEDSGRLFKKSKEMGLQLQEDLMKVLNELYTVMKTYHMYNMDSINAESKLKEAEKQEEKQMSRSVRHEDRQTPRSSVKKIEKMKEKRQAKYTENKLKAIKARNEYLLALEATNSCVFKYYIHDLSDLIDCCDLGYHASLNRALRTYLSAEFNVETSKHGGLETIENAAENLEANADKQRLMETYNNVFCPPMRFDFQSHMGDMVGHMCAQLPVQGELIQRCQQLQSRLSTLKIENEEVKKTMDATLQTIQDMVTIEDFDVTDCFHHSNSMESVKSTVSESFMSKPSLAKRRANQQETEQFYFTKLKEFLEGRNLITKLQAKHDLIQKTLGESDQIIPLMVESCIRFISRHGLHHEGIFRVSGSQVEVNDIKSAFERGEDPLAGDQNDHDMDSIAGVLKLYFRGLENALFPKEVFHELMSCVCECPAVHIRKVLLSLPSNTLVIMRYLFAFLNHLSQYSDDNMMDPYNLAICFGPTLMSVPEGHDQVSCQAHVNELIKTIIIHHECIFPGPRELEGPIYDRGGAAEEYCDNPHIEPPLVDEPAPDTVSEIHNSDDESDPIEAIAHFDYSGRTNRELSFKKGAPLLLYHRDIEATMNTALSELRELERQSNVKHAPDVVLDTLEQLKSGGASEPSSPLHSRLLREADSSQHPLQRSASSASDMPSTFRPGKSSGPKSPLSSMSTTGLSASSSTFRDNKPPATKPKPVVFPKSSSAGGSPAMGSPTTTIPPTPPPPPPPTDKSCPV</sequence>
<dbReference type="SUPFAM" id="SSF48350">
    <property type="entry name" value="GTPase activation domain, GAP"/>
    <property type="match status" value="1"/>
</dbReference>
<dbReference type="InterPro" id="IPR051627">
    <property type="entry name" value="SLIT-ROBO_RhoGAP"/>
</dbReference>
<dbReference type="CDD" id="cd04383">
    <property type="entry name" value="RhoGAP_srGAP"/>
    <property type="match status" value="1"/>
</dbReference>
<evidence type="ECO:0000256" key="2">
    <source>
        <dbReference type="ARBA" id="ARBA00022468"/>
    </source>
</evidence>
<dbReference type="InterPro" id="IPR027267">
    <property type="entry name" value="AH/BAR_dom_sf"/>
</dbReference>
<dbReference type="Gene3D" id="1.20.1270.60">
    <property type="entry name" value="Arfaptin homology (AH) domain/BAR domain"/>
    <property type="match status" value="1"/>
</dbReference>
<dbReference type="AlphaFoldDB" id="A0A673L2P1"/>
<evidence type="ECO:0000256" key="3">
    <source>
        <dbReference type="ARBA" id="ARBA00023054"/>
    </source>
</evidence>
<dbReference type="Gene3D" id="1.10.555.10">
    <property type="entry name" value="Rho GTPase activation protein"/>
    <property type="match status" value="1"/>
</dbReference>
<name>A0A673L2P1_9TELE</name>
<reference evidence="8" key="1">
    <citation type="submission" date="2025-08" db="UniProtKB">
        <authorList>
            <consortium name="Ensembl"/>
        </authorList>
    </citation>
    <scope>IDENTIFICATION</scope>
</reference>
<keyword evidence="2" id="KW-0343">GTPase activation</keyword>
<dbReference type="PROSITE" id="PS51741">
    <property type="entry name" value="F_BAR"/>
    <property type="match status" value="1"/>
</dbReference>
<reference evidence="8" key="2">
    <citation type="submission" date="2025-09" db="UniProtKB">
        <authorList>
            <consortium name="Ensembl"/>
        </authorList>
    </citation>
    <scope>IDENTIFICATION</scope>
</reference>
<keyword evidence="3 4" id="KW-0175">Coiled coil</keyword>
<feature type="domain" description="F-BAR" evidence="7">
    <location>
        <begin position="1"/>
        <end position="268"/>
    </location>
</feature>
<organism evidence="8 9">
    <name type="scientific">Sinocyclocheilus rhinocerous</name>
    <dbReference type="NCBI Taxonomy" id="307959"/>
    <lineage>
        <taxon>Eukaryota</taxon>
        <taxon>Metazoa</taxon>
        <taxon>Chordata</taxon>
        <taxon>Craniata</taxon>
        <taxon>Vertebrata</taxon>
        <taxon>Euteleostomi</taxon>
        <taxon>Actinopterygii</taxon>
        <taxon>Neopterygii</taxon>
        <taxon>Teleostei</taxon>
        <taxon>Ostariophysi</taxon>
        <taxon>Cypriniformes</taxon>
        <taxon>Cyprinidae</taxon>
        <taxon>Cyprininae</taxon>
        <taxon>Sinocyclocheilus</taxon>
    </lineage>
</organism>
<dbReference type="Pfam" id="PF00611">
    <property type="entry name" value="FCH"/>
    <property type="match status" value="1"/>
</dbReference>
<protein>
    <recommendedName>
        <fullName evidence="10">SLIT-ROBO Rho GTPase activating protein 2a</fullName>
    </recommendedName>
</protein>
<dbReference type="SMART" id="SM00324">
    <property type="entry name" value="RhoGAP"/>
    <property type="match status" value="1"/>
</dbReference>
<feature type="region of interest" description="Disordered" evidence="5">
    <location>
        <begin position="142"/>
        <end position="176"/>
    </location>
</feature>
<evidence type="ECO:0000259" key="6">
    <source>
        <dbReference type="PROSITE" id="PS50238"/>
    </source>
</evidence>
<evidence type="ECO:0000256" key="4">
    <source>
        <dbReference type="PROSITE-ProRule" id="PRU01077"/>
    </source>
</evidence>